<reference evidence="7 8" key="1">
    <citation type="journal article" date="2012" name="Appl. Environ. Microbiol.">
        <title>Short-read sequencing for genomic analysis of the brown rot fungus Fibroporia radiculosa.</title>
        <authorList>
            <person name="Tang J.D."/>
            <person name="Perkins A.D."/>
            <person name="Sonstegard T.S."/>
            <person name="Schroeder S.G."/>
            <person name="Burgess S.C."/>
            <person name="Diehl S.V."/>
        </authorList>
    </citation>
    <scope>NUCLEOTIDE SEQUENCE [LARGE SCALE GENOMIC DNA]</scope>
    <source>
        <strain evidence="7 8">TFFH 294</strain>
    </source>
</reference>
<evidence type="ECO:0000259" key="6">
    <source>
        <dbReference type="Pfam" id="PF01284"/>
    </source>
</evidence>
<evidence type="ECO:0000256" key="1">
    <source>
        <dbReference type="ARBA" id="ARBA00004141"/>
    </source>
</evidence>
<name>J7SBR5_9APHY</name>
<comment type="subcellular location">
    <subcellularLocation>
        <location evidence="1">Membrane</location>
        <topology evidence="1">Multi-pass membrane protein</topology>
    </subcellularLocation>
</comment>
<dbReference type="EMBL" id="HE796868">
    <property type="protein sequence ID" value="CCL98056.1"/>
    <property type="molecule type" value="Genomic_DNA"/>
</dbReference>
<evidence type="ECO:0000256" key="3">
    <source>
        <dbReference type="ARBA" id="ARBA00022989"/>
    </source>
</evidence>
<gene>
    <name evidence="7" type="ORF">FIBRA_00050</name>
</gene>
<keyword evidence="8" id="KW-1185">Reference proteome</keyword>
<proteinExistence type="predicted"/>
<keyword evidence="2 5" id="KW-0812">Transmembrane</keyword>
<feature type="transmembrane region" description="Helical" evidence="5">
    <location>
        <begin position="130"/>
        <end position="151"/>
    </location>
</feature>
<feature type="domain" description="MARVEL" evidence="6">
    <location>
        <begin position="13"/>
        <end position="144"/>
    </location>
</feature>
<dbReference type="RefSeq" id="XP_012177339.1">
    <property type="nucleotide sequence ID" value="XM_012321949.1"/>
</dbReference>
<evidence type="ECO:0000256" key="4">
    <source>
        <dbReference type="ARBA" id="ARBA00023136"/>
    </source>
</evidence>
<feature type="transmembrane region" description="Helical" evidence="5">
    <location>
        <begin position="55"/>
        <end position="76"/>
    </location>
</feature>
<evidence type="ECO:0000313" key="8">
    <source>
        <dbReference type="Proteomes" id="UP000006352"/>
    </source>
</evidence>
<evidence type="ECO:0000256" key="5">
    <source>
        <dbReference type="SAM" id="Phobius"/>
    </source>
</evidence>
<dbReference type="Proteomes" id="UP000006352">
    <property type="component" value="Unassembled WGS sequence"/>
</dbReference>
<dbReference type="STRING" id="599839.J7SBR5"/>
<feature type="transmembrane region" description="Helical" evidence="5">
    <location>
        <begin position="12"/>
        <end position="35"/>
    </location>
</feature>
<dbReference type="InterPro" id="IPR008253">
    <property type="entry name" value="Marvel"/>
</dbReference>
<dbReference type="AlphaFoldDB" id="J7SBR5"/>
<dbReference type="GO" id="GO:0016020">
    <property type="term" value="C:membrane"/>
    <property type="evidence" value="ECO:0007669"/>
    <property type="project" value="UniProtKB-SubCell"/>
</dbReference>
<organism evidence="7 8">
    <name type="scientific">Fibroporia radiculosa</name>
    <dbReference type="NCBI Taxonomy" id="599839"/>
    <lineage>
        <taxon>Eukaryota</taxon>
        <taxon>Fungi</taxon>
        <taxon>Dikarya</taxon>
        <taxon>Basidiomycota</taxon>
        <taxon>Agaricomycotina</taxon>
        <taxon>Agaricomycetes</taxon>
        <taxon>Polyporales</taxon>
        <taxon>Fibroporiaceae</taxon>
        <taxon>Fibroporia</taxon>
    </lineage>
</organism>
<dbReference type="OrthoDB" id="2117453at2759"/>
<protein>
    <recommendedName>
        <fullName evidence="6">MARVEL domain-containing protein</fullName>
    </recommendedName>
</protein>
<feature type="transmembrane region" description="Helical" evidence="5">
    <location>
        <begin position="88"/>
        <end position="110"/>
    </location>
</feature>
<accession>J7SBR5</accession>
<evidence type="ECO:0000256" key="2">
    <source>
        <dbReference type="ARBA" id="ARBA00022692"/>
    </source>
</evidence>
<keyword evidence="4 5" id="KW-0472">Membrane</keyword>
<evidence type="ECO:0000313" key="7">
    <source>
        <dbReference type="EMBL" id="CCL98056.1"/>
    </source>
</evidence>
<sequence length="166" mass="18497">MPVNLDTHFRRGHPVVFTLLIIFSIIELAISGWLVARFNSHHNFMSISVRDRTRFLLFCSAWTILLSSLYAGFFWLSASVFTSVLSHLIFLFVTWVLWLAGAASITAALGGGLDCGNHFTYCGQLNALEAFAWIIWVLTFFAFFSVILRAVSASRRGDGMGGQLVP</sequence>
<keyword evidence="3 5" id="KW-1133">Transmembrane helix</keyword>
<dbReference type="InParanoid" id="J7SBR5"/>
<dbReference type="HOGENOM" id="CLU_109463_0_1_1"/>
<dbReference type="Pfam" id="PF01284">
    <property type="entry name" value="MARVEL"/>
    <property type="match status" value="1"/>
</dbReference>
<dbReference type="GeneID" id="24092967"/>